<feature type="transmembrane region" description="Helical" evidence="1">
    <location>
        <begin position="148"/>
        <end position="172"/>
    </location>
</feature>
<proteinExistence type="predicted"/>
<feature type="transmembrane region" description="Helical" evidence="1">
    <location>
        <begin position="237"/>
        <end position="259"/>
    </location>
</feature>
<feature type="transmembrane region" description="Helical" evidence="1">
    <location>
        <begin position="29"/>
        <end position="50"/>
    </location>
</feature>
<feature type="transmembrane region" description="Helical" evidence="1">
    <location>
        <begin position="296"/>
        <end position="322"/>
    </location>
</feature>
<dbReference type="InterPro" id="IPR012429">
    <property type="entry name" value="HGSNAT_cat"/>
</dbReference>
<name>A0A4R8WR39_9MICO</name>
<evidence type="ECO:0000256" key="1">
    <source>
        <dbReference type="SAM" id="Phobius"/>
    </source>
</evidence>
<dbReference type="Pfam" id="PF07786">
    <property type="entry name" value="HGSNAT_cat"/>
    <property type="match status" value="1"/>
</dbReference>
<sequence>MRVEGSNRLVARSRGRERRMIDGMPGRRIVGLDLARFVAIVGMLATHVWLYADLATGEQAWFSGQFRGRASALFAVLAGVGIVLSTRTPLRQGKRMSARWMVVGRGAALIVIGLTLDLLQPPMLVILVSYGVMFWVLAVALTWRRRVLVVVGVVSVVAAPVLAYFVALWSRIGDVTEADNPSWFNLADPLPLLRGLLFTGIYPVTIWLVYGVAGMLLGRSLLRAQSVPELRVVAVRLLAIGAGVWALGVVAATVAHHALGGIYAVVIDRGRIGRPLGDTPIYLLGAGPHNGTTFDLLLTIGFAVTTIALLVLLGTVLSPFALRMLSPVTGAGSAPLTVYSAHVVLVSSVVILLTGKPYGALTDRDWAAIGTPWWISSGVFFAANVVLALVIGATLVLLARRGPLEAFVIWAGRKTARVDGSENSAMLLRSNPDRQTR</sequence>
<keyword evidence="4" id="KW-1185">Reference proteome</keyword>
<dbReference type="EMBL" id="SOFP01000047">
    <property type="protein sequence ID" value="TFC14700.1"/>
    <property type="molecule type" value="Genomic_DNA"/>
</dbReference>
<keyword evidence="1" id="KW-0812">Transmembrane</keyword>
<evidence type="ECO:0000313" key="3">
    <source>
        <dbReference type="EMBL" id="TFC14700.1"/>
    </source>
</evidence>
<feature type="transmembrane region" description="Helical" evidence="1">
    <location>
        <begin position="373"/>
        <end position="398"/>
    </location>
</feature>
<accession>A0A4R8WR39</accession>
<keyword evidence="1" id="KW-1133">Transmembrane helix</keyword>
<feature type="transmembrane region" description="Helical" evidence="1">
    <location>
        <begin position="70"/>
        <end position="86"/>
    </location>
</feature>
<protein>
    <submittedName>
        <fullName evidence="3">DUF1624 domain-containing protein</fullName>
    </submittedName>
</protein>
<feature type="domain" description="Heparan-alpha-glucosaminide N-acetyltransferase catalytic" evidence="2">
    <location>
        <begin position="28"/>
        <end position="230"/>
    </location>
</feature>
<evidence type="ECO:0000313" key="4">
    <source>
        <dbReference type="Proteomes" id="UP000298412"/>
    </source>
</evidence>
<feature type="transmembrane region" description="Helical" evidence="1">
    <location>
        <begin position="122"/>
        <end position="141"/>
    </location>
</feature>
<feature type="transmembrane region" description="Helical" evidence="1">
    <location>
        <begin position="334"/>
        <end position="353"/>
    </location>
</feature>
<comment type="caution">
    <text evidence="3">The sequence shown here is derived from an EMBL/GenBank/DDBJ whole genome shotgun (WGS) entry which is preliminary data.</text>
</comment>
<gene>
    <name evidence="3" type="ORF">E3O19_10980</name>
</gene>
<feature type="transmembrane region" description="Helical" evidence="1">
    <location>
        <begin position="98"/>
        <end position="116"/>
    </location>
</feature>
<keyword evidence="1" id="KW-0472">Membrane</keyword>
<dbReference type="Proteomes" id="UP000298412">
    <property type="component" value="Unassembled WGS sequence"/>
</dbReference>
<evidence type="ECO:0000259" key="2">
    <source>
        <dbReference type="Pfam" id="PF07786"/>
    </source>
</evidence>
<feature type="transmembrane region" description="Helical" evidence="1">
    <location>
        <begin position="192"/>
        <end position="217"/>
    </location>
</feature>
<organism evidence="3 4">
    <name type="scientific">Cryobacterium algoritolerans</name>
    <dbReference type="NCBI Taxonomy" id="1259184"/>
    <lineage>
        <taxon>Bacteria</taxon>
        <taxon>Bacillati</taxon>
        <taxon>Actinomycetota</taxon>
        <taxon>Actinomycetes</taxon>
        <taxon>Micrococcales</taxon>
        <taxon>Microbacteriaceae</taxon>
        <taxon>Cryobacterium</taxon>
    </lineage>
</organism>
<reference evidence="3 4" key="1">
    <citation type="submission" date="2019-03" db="EMBL/GenBank/DDBJ databases">
        <title>Genomics of glacier-inhabiting Cryobacterium strains.</title>
        <authorList>
            <person name="Liu Q."/>
            <person name="Xin Y.-H."/>
        </authorList>
    </citation>
    <scope>NUCLEOTIDE SEQUENCE [LARGE SCALE GENOMIC DNA]</scope>
    <source>
        <strain evidence="3 4">MDT1-3</strain>
    </source>
</reference>
<dbReference type="OrthoDB" id="4966979at2"/>
<dbReference type="AlphaFoldDB" id="A0A4R8WR39"/>